<dbReference type="InterPro" id="IPR046581">
    <property type="entry name" value="DUF6641"/>
</dbReference>
<dbReference type="STRING" id="28066.RF819_09290"/>
<reference evidence="1 2" key="1">
    <citation type="submission" date="2017-01" db="EMBL/GenBank/DDBJ databases">
        <title>Genome sequencing of Rhodoferax fermentans JCM 7819.</title>
        <authorList>
            <person name="Kim Y.J."/>
            <person name="Farh M.E.-A."/>
            <person name="Yang D.-C."/>
        </authorList>
    </citation>
    <scope>NUCLEOTIDE SEQUENCE [LARGE SCALE GENOMIC DNA]</scope>
    <source>
        <strain evidence="1 2">JCM 7819</strain>
    </source>
</reference>
<dbReference type="Pfam" id="PF20346">
    <property type="entry name" value="DUF6641"/>
    <property type="match status" value="1"/>
</dbReference>
<comment type="caution">
    <text evidence="1">The sequence shown here is derived from an EMBL/GenBank/DDBJ whole genome shotgun (WGS) entry which is preliminary data.</text>
</comment>
<dbReference type="Proteomes" id="UP000190750">
    <property type="component" value="Unassembled WGS sequence"/>
</dbReference>
<sequence length="150" mass="16058">MATNTLASLKFTTAKKPTQLSPVHIRRNKLAERIDEQIALATALAEGRIYAPSKTKVVTDADSGEKSSVQTAKRVKTWFWNTADGKVSLTIKYGSKILDLSGGKNRPTIEVASASELVKTLELVKAAAGAGELDDVITAASDKLRKAFGK</sequence>
<evidence type="ECO:0000313" key="1">
    <source>
        <dbReference type="EMBL" id="OOV06899.1"/>
    </source>
</evidence>
<evidence type="ECO:0000313" key="2">
    <source>
        <dbReference type="Proteomes" id="UP000190750"/>
    </source>
</evidence>
<dbReference type="EMBL" id="MTJN01000002">
    <property type="protein sequence ID" value="OOV06899.1"/>
    <property type="molecule type" value="Genomic_DNA"/>
</dbReference>
<proteinExistence type="predicted"/>
<dbReference type="OrthoDB" id="8896471at2"/>
<accession>A0A1T1AS06</accession>
<name>A0A1T1AS06_RHOFE</name>
<dbReference type="AlphaFoldDB" id="A0A1T1AS06"/>
<gene>
    <name evidence="1" type="ORF">RF819_09290</name>
</gene>
<keyword evidence="2" id="KW-1185">Reference proteome</keyword>
<protein>
    <submittedName>
        <fullName evidence="1">Uncharacterized protein</fullName>
    </submittedName>
</protein>
<organism evidence="1 2">
    <name type="scientific">Rhodoferax fermentans</name>
    <dbReference type="NCBI Taxonomy" id="28066"/>
    <lineage>
        <taxon>Bacteria</taxon>
        <taxon>Pseudomonadati</taxon>
        <taxon>Pseudomonadota</taxon>
        <taxon>Betaproteobacteria</taxon>
        <taxon>Burkholderiales</taxon>
        <taxon>Comamonadaceae</taxon>
        <taxon>Rhodoferax</taxon>
    </lineage>
</organism>